<evidence type="ECO:0000313" key="9">
    <source>
        <dbReference type="EMBL" id="TFJ80244.1"/>
    </source>
</evidence>
<dbReference type="OrthoDB" id="188652at2759"/>
<dbReference type="Gene3D" id="3.30.479.10">
    <property type="entry name" value="6-pyruvoyl tetrahydropterin synthase/QueD"/>
    <property type="match status" value="1"/>
</dbReference>
<proteinExistence type="inferred from homology"/>
<comment type="caution">
    <text evidence="9">The sequence shown here is derived from an EMBL/GenBank/DDBJ whole genome shotgun (WGS) entry which is preliminary data.</text>
</comment>
<gene>
    <name evidence="9" type="ORF">NSK_008387</name>
</gene>
<evidence type="ECO:0000256" key="1">
    <source>
        <dbReference type="ARBA" id="ARBA00001947"/>
    </source>
</evidence>
<dbReference type="AlphaFoldDB" id="A0A4D9CP00"/>
<comment type="pathway">
    <text evidence="2">Cofactor biosynthesis; tetrahydrobiopterin biosynthesis; tetrahydrobiopterin from 7,8-dihydroneopterin triphosphate: step 1/3.</text>
</comment>
<dbReference type="SUPFAM" id="SSF55620">
    <property type="entry name" value="Tetrahydrobiopterin biosynthesis enzymes-like"/>
    <property type="match status" value="1"/>
</dbReference>
<comment type="cofactor">
    <cofactor evidence="1">
        <name>Zn(2+)</name>
        <dbReference type="ChEBI" id="CHEBI:29105"/>
    </cofactor>
</comment>
<keyword evidence="8" id="KW-0456">Lyase</keyword>
<reference evidence="9 10" key="1">
    <citation type="submission" date="2019-01" db="EMBL/GenBank/DDBJ databases">
        <title>Nuclear Genome Assembly of the Microalgal Biofuel strain Nannochloropsis salina CCMP1776.</title>
        <authorList>
            <person name="Hovde B."/>
        </authorList>
    </citation>
    <scope>NUCLEOTIDE SEQUENCE [LARGE SCALE GENOMIC DNA]</scope>
    <source>
        <strain evidence="9 10">CCMP1776</strain>
    </source>
</reference>
<keyword evidence="7" id="KW-0783">Tetrahydrobiopterin biosynthesis</keyword>
<keyword evidence="6" id="KW-0862">Zinc</keyword>
<evidence type="ECO:0000256" key="8">
    <source>
        <dbReference type="ARBA" id="ARBA00023239"/>
    </source>
</evidence>
<keyword evidence="5" id="KW-0479">Metal-binding</keyword>
<comment type="similarity">
    <text evidence="3">Belongs to the PTPS family.</text>
</comment>
<organism evidence="9 10">
    <name type="scientific">Nannochloropsis salina CCMP1776</name>
    <dbReference type="NCBI Taxonomy" id="1027361"/>
    <lineage>
        <taxon>Eukaryota</taxon>
        <taxon>Sar</taxon>
        <taxon>Stramenopiles</taxon>
        <taxon>Ochrophyta</taxon>
        <taxon>Eustigmatophyceae</taxon>
        <taxon>Eustigmatales</taxon>
        <taxon>Monodopsidaceae</taxon>
        <taxon>Microchloropsis</taxon>
        <taxon>Microchloropsis salina</taxon>
    </lineage>
</organism>
<dbReference type="Proteomes" id="UP000355283">
    <property type="component" value="Unassembled WGS sequence"/>
</dbReference>
<evidence type="ECO:0000256" key="4">
    <source>
        <dbReference type="ARBA" id="ARBA00013100"/>
    </source>
</evidence>
<dbReference type="PANTHER" id="PTHR12589:SF7">
    <property type="entry name" value="6-PYRUVOYL TETRAHYDROBIOPTERIN SYNTHASE"/>
    <property type="match status" value="1"/>
</dbReference>
<dbReference type="UniPathway" id="UPA00849">
    <property type="reaction ID" value="UER00819"/>
</dbReference>
<sequence>MLVGKALPVLFSIFLVITTLINVVVDAASGFPFSLGIRDSIMIAHSFKGEQFGPAQNVHGATYTVDVTFRSKNLVPKNNWVIDIGEASTALSRILSKYNFKNLDQVFPEGENTTTEFMCRAIHRDLAAHFCTNRAKSKAERFKGSICVKLWESHKAWACYEAIV</sequence>
<dbReference type="InterPro" id="IPR007115">
    <property type="entry name" value="6-PTP_synth/QueD"/>
</dbReference>
<evidence type="ECO:0000256" key="3">
    <source>
        <dbReference type="ARBA" id="ARBA00009164"/>
    </source>
</evidence>
<accession>A0A4D9CP00</accession>
<name>A0A4D9CP00_9STRA</name>
<dbReference type="Pfam" id="PF01242">
    <property type="entry name" value="PTPS"/>
    <property type="match status" value="1"/>
</dbReference>
<evidence type="ECO:0000313" key="10">
    <source>
        <dbReference type="Proteomes" id="UP000355283"/>
    </source>
</evidence>
<dbReference type="GO" id="GO:0046872">
    <property type="term" value="F:metal ion binding"/>
    <property type="evidence" value="ECO:0007669"/>
    <property type="project" value="UniProtKB-KW"/>
</dbReference>
<dbReference type="EMBL" id="SDOX01000175">
    <property type="protein sequence ID" value="TFJ80244.1"/>
    <property type="molecule type" value="Genomic_DNA"/>
</dbReference>
<evidence type="ECO:0000256" key="5">
    <source>
        <dbReference type="ARBA" id="ARBA00022723"/>
    </source>
</evidence>
<evidence type="ECO:0000256" key="6">
    <source>
        <dbReference type="ARBA" id="ARBA00022833"/>
    </source>
</evidence>
<dbReference type="EC" id="4.2.3.12" evidence="4"/>
<evidence type="ECO:0000256" key="7">
    <source>
        <dbReference type="ARBA" id="ARBA00023007"/>
    </source>
</evidence>
<protein>
    <recommendedName>
        <fullName evidence="4">6-pyruvoyltetrahydropterin synthase</fullName>
        <ecNumber evidence="4">4.2.3.12</ecNumber>
    </recommendedName>
</protein>
<dbReference type="GO" id="GO:0003874">
    <property type="term" value="F:6-pyruvoyltetrahydropterin synthase activity"/>
    <property type="evidence" value="ECO:0007669"/>
    <property type="project" value="UniProtKB-EC"/>
</dbReference>
<evidence type="ECO:0000256" key="2">
    <source>
        <dbReference type="ARBA" id="ARBA00005126"/>
    </source>
</evidence>
<dbReference type="InterPro" id="IPR038418">
    <property type="entry name" value="6-PTP_synth/QueD_sf"/>
</dbReference>
<keyword evidence="10" id="KW-1185">Reference proteome</keyword>
<dbReference type="GO" id="GO:0006729">
    <property type="term" value="P:tetrahydrobiopterin biosynthetic process"/>
    <property type="evidence" value="ECO:0007669"/>
    <property type="project" value="UniProtKB-UniPathway"/>
</dbReference>
<dbReference type="PANTHER" id="PTHR12589">
    <property type="entry name" value="PYRUVOYL TETRAHYDROBIOPTERIN SYNTHASE"/>
    <property type="match status" value="1"/>
</dbReference>